<gene>
    <name evidence="2" type="primary">Aste57867_1487</name>
    <name evidence="1" type="ORF">As57867_001486</name>
    <name evidence="2" type="ORF">ASTE57867_1487</name>
</gene>
<accession>A0A485K577</accession>
<dbReference type="InterPro" id="IPR016197">
    <property type="entry name" value="Chromo-like_dom_sf"/>
</dbReference>
<name>A0A485K577_9STRA</name>
<evidence type="ECO:0000313" key="3">
    <source>
        <dbReference type="Proteomes" id="UP000332933"/>
    </source>
</evidence>
<dbReference type="EMBL" id="CAADRA010000120">
    <property type="protein sequence ID" value="VFT78703.1"/>
    <property type="molecule type" value="Genomic_DNA"/>
</dbReference>
<reference evidence="2 3" key="1">
    <citation type="submission" date="2019-03" db="EMBL/GenBank/DDBJ databases">
        <authorList>
            <person name="Gaulin E."/>
            <person name="Dumas B."/>
        </authorList>
    </citation>
    <scope>NUCLEOTIDE SEQUENCE [LARGE SCALE GENOMIC DNA]</scope>
    <source>
        <strain evidence="2">CBS 568.67</strain>
    </source>
</reference>
<dbReference type="EMBL" id="VJMH01000120">
    <property type="protein sequence ID" value="KAF0718791.1"/>
    <property type="molecule type" value="Genomic_DNA"/>
</dbReference>
<dbReference type="AlphaFoldDB" id="A0A485K577"/>
<sequence length="91" mass="10711">MYRDSSLEVTEDPINQIAHGDGGFHVERLNKVRHDCEYQVHVKWMGLDDEKMSWELAKKLLDDILVVFIKWCKSHKPVKNMTDRMMNPGLL</sequence>
<reference evidence="1" key="2">
    <citation type="submission" date="2019-06" db="EMBL/GenBank/DDBJ databases">
        <title>Genomics analysis of Aphanomyces spp. identifies a new class of oomycete effector associated with host adaptation.</title>
        <authorList>
            <person name="Gaulin E."/>
        </authorList>
    </citation>
    <scope>NUCLEOTIDE SEQUENCE</scope>
    <source>
        <strain evidence="1">CBS 578.67</strain>
    </source>
</reference>
<dbReference type="SUPFAM" id="SSF54160">
    <property type="entry name" value="Chromo domain-like"/>
    <property type="match status" value="1"/>
</dbReference>
<evidence type="ECO:0000313" key="1">
    <source>
        <dbReference type="EMBL" id="KAF0718791.1"/>
    </source>
</evidence>
<dbReference type="OrthoDB" id="116407at2759"/>
<dbReference type="Gene3D" id="2.40.50.40">
    <property type="match status" value="1"/>
</dbReference>
<dbReference type="Proteomes" id="UP000332933">
    <property type="component" value="Unassembled WGS sequence"/>
</dbReference>
<proteinExistence type="predicted"/>
<organism evidence="2 3">
    <name type="scientific">Aphanomyces stellatus</name>
    <dbReference type="NCBI Taxonomy" id="120398"/>
    <lineage>
        <taxon>Eukaryota</taxon>
        <taxon>Sar</taxon>
        <taxon>Stramenopiles</taxon>
        <taxon>Oomycota</taxon>
        <taxon>Saprolegniomycetes</taxon>
        <taxon>Saprolegniales</taxon>
        <taxon>Verrucalvaceae</taxon>
        <taxon>Aphanomyces</taxon>
    </lineage>
</organism>
<evidence type="ECO:0000313" key="2">
    <source>
        <dbReference type="EMBL" id="VFT78703.1"/>
    </source>
</evidence>
<keyword evidence="3" id="KW-1185">Reference proteome</keyword>
<protein>
    <submittedName>
        <fullName evidence="2">Aste57867_1487 protein</fullName>
    </submittedName>
</protein>
<dbReference type="CDD" id="cd00024">
    <property type="entry name" value="CD_CSD"/>
    <property type="match status" value="1"/>
</dbReference>